<dbReference type="InterPro" id="IPR021783">
    <property type="entry name" value="DUF3348"/>
</dbReference>
<accession>A0A3S2UI36</accession>
<dbReference type="Proteomes" id="UP000288587">
    <property type="component" value="Unassembled WGS sequence"/>
</dbReference>
<dbReference type="RefSeq" id="WP_127682002.1">
    <property type="nucleotide sequence ID" value="NZ_SACM01000001.1"/>
</dbReference>
<gene>
    <name evidence="1" type="ORF">EOD73_06595</name>
</gene>
<dbReference type="OrthoDB" id="5949373at2"/>
<comment type="caution">
    <text evidence="1">The sequence shown here is derived from an EMBL/GenBank/DDBJ whole genome shotgun (WGS) entry which is preliminary data.</text>
</comment>
<dbReference type="EMBL" id="SACM01000001">
    <property type="protein sequence ID" value="RVT88632.1"/>
    <property type="molecule type" value="Genomic_DNA"/>
</dbReference>
<reference evidence="1 2" key="1">
    <citation type="submission" date="2019-01" db="EMBL/GenBank/DDBJ databases">
        <authorList>
            <person name="Chen W.-M."/>
        </authorList>
    </citation>
    <scope>NUCLEOTIDE SEQUENCE [LARGE SCALE GENOMIC DNA]</scope>
    <source>
        <strain evidence="1 2">CCP-18</strain>
    </source>
</reference>
<proteinExistence type="predicted"/>
<dbReference type="Pfam" id="PF11828">
    <property type="entry name" value="DUF3348"/>
    <property type="match status" value="1"/>
</dbReference>
<evidence type="ECO:0000313" key="1">
    <source>
        <dbReference type="EMBL" id="RVT88632.1"/>
    </source>
</evidence>
<dbReference type="AlphaFoldDB" id="A0A3S2UI36"/>
<organism evidence="1 2">
    <name type="scientific">Inhella crocodyli</name>
    <dbReference type="NCBI Taxonomy" id="2499851"/>
    <lineage>
        <taxon>Bacteria</taxon>
        <taxon>Pseudomonadati</taxon>
        <taxon>Pseudomonadota</taxon>
        <taxon>Betaproteobacteria</taxon>
        <taxon>Burkholderiales</taxon>
        <taxon>Sphaerotilaceae</taxon>
        <taxon>Inhella</taxon>
    </lineage>
</organism>
<evidence type="ECO:0000313" key="2">
    <source>
        <dbReference type="Proteomes" id="UP000288587"/>
    </source>
</evidence>
<name>A0A3S2UI36_9BURK</name>
<protein>
    <submittedName>
        <fullName evidence="1">DUF3348 family protein</fullName>
    </submittedName>
</protein>
<sequence length="387" mass="41443">MTHVVSRTAFRADSCPLGEVMLKAYRLMVRSSARPYQPNPLQPYPKAWEVRGATPNHGVRGKRPLPIRLRGERPQWTCPLLSAVPPSVAAQVTHTPPPKMRGFFDGELGMHAGGNQPAAPTPNGAGRTALTAPSAQHLPRLLASWGTRLRPPRQPFTPRLADAMGWMDAVALAQVLAAPAATRPAPTDAPDAESPVLAARRWAEAALERLVAELHAAFAEPTLVQGGPPLPLGRGRAMPARSASASNPQDAVAPYRLHHATQQRALAGRVATFRTRLRAQLSEAGPALAQLAAYDAVFDRALAEAEQQRLSGLSALLVQRGLDLQAQTPGEPADAEAWPPVGWRATFWADVQRLLRAELDLRLQPVLGLLEALNDAAAAEAPPTDSD</sequence>
<keyword evidence="2" id="KW-1185">Reference proteome</keyword>